<evidence type="ECO:0000256" key="4">
    <source>
        <dbReference type="ARBA" id="ARBA00023317"/>
    </source>
</evidence>
<evidence type="ECO:0000313" key="5">
    <source>
        <dbReference type="EMBL" id="TLD71632.1"/>
    </source>
</evidence>
<accession>A0A5R8KH75</accession>
<keyword evidence="2" id="KW-0865">Zymogen</keyword>
<proteinExistence type="predicted"/>
<evidence type="ECO:0000256" key="1">
    <source>
        <dbReference type="ARBA" id="ARBA00022793"/>
    </source>
</evidence>
<evidence type="ECO:0000256" key="2">
    <source>
        <dbReference type="ARBA" id="ARBA00023145"/>
    </source>
</evidence>
<dbReference type="PANTHER" id="PTHR10067:SF17">
    <property type="entry name" value="PHOSPHATIDYLSERINE DECARBOXYLASE PROENZYME 2"/>
    <property type="match status" value="1"/>
</dbReference>
<dbReference type="Proteomes" id="UP000306196">
    <property type="component" value="Unassembled WGS sequence"/>
</dbReference>
<comment type="caution">
    <text evidence="5">The sequence shown here is derived from an EMBL/GenBank/DDBJ whole genome shotgun (WGS) entry which is preliminary data.</text>
</comment>
<evidence type="ECO:0000256" key="3">
    <source>
        <dbReference type="ARBA" id="ARBA00023239"/>
    </source>
</evidence>
<keyword evidence="6" id="KW-1185">Reference proteome</keyword>
<protein>
    <submittedName>
        <fullName evidence="5">Phosphatidylserine decarboxylase</fullName>
    </submittedName>
</protein>
<keyword evidence="1" id="KW-0210">Decarboxylase</keyword>
<dbReference type="OrthoDB" id="9802030at2"/>
<dbReference type="RefSeq" id="WP_138085228.1">
    <property type="nucleotide sequence ID" value="NZ_VAUV01000004.1"/>
</dbReference>
<dbReference type="PANTHER" id="PTHR10067">
    <property type="entry name" value="PHOSPHATIDYLSERINE DECARBOXYLASE"/>
    <property type="match status" value="1"/>
</dbReference>
<dbReference type="EMBL" id="VAUV01000004">
    <property type="protein sequence ID" value="TLD71632.1"/>
    <property type="molecule type" value="Genomic_DNA"/>
</dbReference>
<dbReference type="Pfam" id="PF02666">
    <property type="entry name" value="PS_Dcarbxylase"/>
    <property type="match status" value="1"/>
</dbReference>
<keyword evidence="4" id="KW-0670">Pyruvate</keyword>
<evidence type="ECO:0000313" key="6">
    <source>
        <dbReference type="Proteomes" id="UP000306196"/>
    </source>
</evidence>
<organism evidence="5 6">
    <name type="scientific">Phragmitibacter flavus</name>
    <dbReference type="NCBI Taxonomy" id="2576071"/>
    <lineage>
        <taxon>Bacteria</taxon>
        <taxon>Pseudomonadati</taxon>
        <taxon>Verrucomicrobiota</taxon>
        <taxon>Verrucomicrobiia</taxon>
        <taxon>Verrucomicrobiales</taxon>
        <taxon>Verrucomicrobiaceae</taxon>
        <taxon>Phragmitibacter</taxon>
    </lineage>
</organism>
<reference evidence="5 6" key="1">
    <citation type="submission" date="2019-05" db="EMBL/GenBank/DDBJ databases">
        <title>Verrucobacter flavum gen. nov., sp. nov. a new member of the family Verrucomicrobiaceae.</title>
        <authorList>
            <person name="Szuroczki S."/>
            <person name="Abbaszade G."/>
            <person name="Szabo A."/>
            <person name="Felfoldi T."/>
            <person name="Schumann P."/>
            <person name="Boka K."/>
            <person name="Keki Z."/>
            <person name="Toumi M."/>
            <person name="Toth E."/>
        </authorList>
    </citation>
    <scope>NUCLEOTIDE SEQUENCE [LARGE SCALE GENOMIC DNA]</scope>
    <source>
        <strain evidence="5 6">MG-N-17</strain>
    </source>
</reference>
<sequence length="301" mass="33913">MAEPIVFFDRYKQQLETEVVYGEGFLRWAYEHAVGRVATQVLVKRACFSQWYGWRMNQAKSRGLIAPFIERYGIDVGEMKRSPGEFEHFNAFFARELNAGARPVDAASDAVVFPADGRHFVIPDIAENDGIFVKGTRFNLLELLGDKTLAKRFAHGSMLISRLCPVDYHRFHFPWEGIPGEPRLIGGDLYSVSPIALRRRQSLLWENKRYVTRLQTDLLGEVLLLDVGATCVGTVVSTFEPGKHVVKGDEKGYFLFGGSCVITIFEPGRVVFEADLLEQSSQRKEVYARIGDRAATVVEVG</sequence>
<dbReference type="GO" id="GO:0004609">
    <property type="term" value="F:phosphatidylserine decarboxylase activity"/>
    <property type="evidence" value="ECO:0007669"/>
    <property type="project" value="InterPro"/>
</dbReference>
<dbReference type="AlphaFoldDB" id="A0A5R8KH75"/>
<dbReference type="GO" id="GO:0008654">
    <property type="term" value="P:phospholipid biosynthetic process"/>
    <property type="evidence" value="ECO:0007669"/>
    <property type="project" value="InterPro"/>
</dbReference>
<keyword evidence="3" id="KW-0456">Lyase</keyword>
<dbReference type="InterPro" id="IPR003817">
    <property type="entry name" value="PS_Dcarbxylase"/>
</dbReference>
<gene>
    <name evidence="5" type="ORF">FEM03_05685</name>
</gene>
<name>A0A5R8KH75_9BACT</name>